<dbReference type="Proteomes" id="UP000321726">
    <property type="component" value="Unassembled WGS sequence"/>
</dbReference>
<evidence type="ECO:0000313" key="7">
    <source>
        <dbReference type="Proteomes" id="UP000321726"/>
    </source>
</evidence>
<dbReference type="Pfam" id="PF00126">
    <property type="entry name" value="HTH_1"/>
    <property type="match status" value="1"/>
</dbReference>
<dbReference type="InterPro" id="IPR005119">
    <property type="entry name" value="LysR_subst-bd"/>
</dbReference>
<dbReference type="Gene3D" id="3.40.190.10">
    <property type="entry name" value="Periplasmic binding protein-like II"/>
    <property type="match status" value="2"/>
</dbReference>
<reference evidence="6 7" key="1">
    <citation type="submission" date="2019-07" db="EMBL/GenBank/DDBJ databases">
        <title>Whole genome shotgun sequence of Halomonas cupida NBRC 102219.</title>
        <authorList>
            <person name="Hosoyama A."/>
            <person name="Uohara A."/>
            <person name="Ohji S."/>
            <person name="Ichikawa N."/>
        </authorList>
    </citation>
    <scope>NUCLEOTIDE SEQUENCE [LARGE SCALE GENOMIC DNA]</scope>
    <source>
        <strain evidence="6 7">NBRC 102219</strain>
    </source>
</reference>
<protein>
    <submittedName>
        <fullName evidence="6">Transcriptional regulator</fullName>
    </submittedName>
</protein>
<dbReference type="PANTHER" id="PTHR30126">
    <property type="entry name" value="HTH-TYPE TRANSCRIPTIONAL REGULATOR"/>
    <property type="match status" value="1"/>
</dbReference>
<evidence type="ECO:0000256" key="2">
    <source>
        <dbReference type="ARBA" id="ARBA00023015"/>
    </source>
</evidence>
<keyword evidence="2" id="KW-0805">Transcription regulation</keyword>
<evidence type="ECO:0000313" key="6">
    <source>
        <dbReference type="EMBL" id="GEN24909.1"/>
    </source>
</evidence>
<comment type="similarity">
    <text evidence="1">Belongs to the LysR transcriptional regulatory family.</text>
</comment>
<accession>A0ABQ0WGP2</accession>
<evidence type="ECO:0000256" key="4">
    <source>
        <dbReference type="ARBA" id="ARBA00023163"/>
    </source>
</evidence>
<keyword evidence="3" id="KW-0238">DNA-binding</keyword>
<gene>
    <name evidence="6" type="ORF">HCU01_28580</name>
</gene>
<comment type="caution">
    <text evidence="6">The sequence shown here is derived from an EMBL/GenBank/DDBJ whole genome shotgun (WGS) entry which is preliminary data.</text>
</comment>
<dbReference type="Pfam" id="PF03466">
    <property type="entry name" value="LysR_substrate"/>
    <property type="match status" value="1"/>
</dbReference>
<dbReference type="InterPro" id="IPR000847">
    <property type="entry name" value="LysR_HTH_N"/>
</dbReference>
<dbReference type="EMBL" id="BJXU01000117">
    <property type="protein sequence ID" value="GEN24909.1"/>
    <property type="molecule type" value="Genomic_DNA"/>
</dbReference>
<feature type="domain" description="HTH lysR-type" evidence="5">
    <location>
        <begin position="15"/>
        <end position="72"/>
    </location>
</feature>
<evidence type="ECO:0000256" key="3">
    <source>
        <dbReference type="ARBA" id="ARBA00023125"/>
    </source>
</evidence>
<evidence type="ECO:0000259" key="5">
    <source>
        <dbReference type="PROSITE" id="PS50931"/>
    </source>
</evidence>
<organism evidence="6 7">
    <name type="scientific">Halomonas cupida</name>
    <dbReference type="NCBI Taxonomy" id="44933"/>
    <lineage>
        <taxon>Bacteria</taxon>
        <taxon>Pseudomonadati</taxon>
        <taxon>Pseudomonadota</taxon>
        <taxon>Gammaproteobacteria</taxon>
        <taxon>Oceanospirillales</taxon>
        <taxon>Halomonadaceae</taxon>
        <taxon>Halomonas</taxon>
    </lineage>
</organism>
<sequence length="305" mass="33056">MRIYYVYRFQKVNAVDLETLKIFDAVAAELSITRAASRLGRVPSNITTRIQHLEAELGAELFIRMGKRITLSTAGQRFLEYAQRMLALEDEARHVVGGGNSGGTLRIGSMESTAASRLPAPLASYHQANPTTRLEVNTGPTGQLVEQVRNGQLDCAFVALPATIKDPSSLAEMGLQGVPVWHEELLLLLPATDVAATTPEQVRTRSLAAFRLGCTYRTIAEERLGIVAGGEWKIQELGSYHAMVAAVAAGSCVTLLPHSVLELSRAPADLATLDLGSISTHLIWRSGYEIPAFQKFGQLFIQGDA</sequence>
<dbReference type="PROSITE" id="PS50931">
    <property type="entry name" value="HTH_LYSR"/>
    <property type="match status" value="1"/>
</dbReference>
<evidence type="ECO:0000256" key="1">
    <source>
        <dbReference type="ARBA" id="ARBA00009437"/>
    </source>
</evidence>
<name>A0ABQ0WGP2_9GAMM</name>
<dbReference type="SUPFAM" id="SSF53850">
    <property type="entry name" value="Periplasmic binding protein-like II"/>
    <property type="match status" value="1"/>
</dbReference>
<keyword evidence="7" id="KW-1185">Reference proteome</keyword>
<dbReference type="InterPro" id="IPR036388">
    <property type="entry name" value="WH-like_DNA-bd_sf"/>
</dbReference>
<proteinExistence type="inferred from homology"/>
<dbReference type="SUPFAM" id="SSF46785">
    <property type="entry name" value="Winged helix' DNA-binding domain"/>
    <property type="match status" value="1"/>
</dbReference>
<dbReference type="InterPro" id="IPR036390">
    <property type="entry name" value="WH_DNA-bd_sf"/>
</dbReference>
<keyword evidence="4" id="KW-0804">Transcription</keyword>
<dbReference type="Gene3D" id="1.10.10.10">
    <property type="entry name" value="Winged helix-like DNA-binding domain superfamily/Winged helix DNA-binding domain"/>
    <property type="match status" value="1"/>
</dbReference>
<dbReference type="PANTHER" id="PTHR30126:SF40">
    <property type="entry name" value="HTH-TYPE TRANSCRIPTIONAL REGULATOR GLTR"/>
    <property type="match status" value="1"/>
</dbReference>